<evidence type="ECO:0000256" key="2">
    <source>
        <dbReference type="ARBA" id="ARBA00022448"/>
    </source>
</evidence>
<evidence type="ECO:0000256" key="4">
    <source>
        <dbReference type="ARBA" id="ARBA00022692"/>
    </source>
</evidence>
<dbReference type="InterPro" id="IPR020846">
    <property type="entry name" value="MFS_dom"/>
</dbReference>
<accession>A0ABV2PQ50</accession>
<dbReference type="Proteomes" id="UP001549363">
    <property type="component" value="Unassembled WGS sequence"/>
</dbReference>
<feature type="transmembrane region" description="Helical" evidence="7">
    <location>
        <begin position="361"/>
        <end position="391"/>
    </location>
</feature>
<proteinExistence type="predicted"/>
<gene>
    <name evidence="9" type="ORF">ABIA69_004057</name>
</gene>
<evidence type="ECO:0000256" key="1">
    <source>
        <dbReference type="ARBA" id="ARBA00004651"/>
    </source>
</evidence>
<protein>
    <submittedName>
        <fullName evidence="9">MFS family permease</fullName>
    </submittedName>
</protein>
<dbReference type="PANTHER" id="PTHR23517">
    <property type="entry name" value="RESISTANCE PROTEIN MDTM, PUTATIVE-RELATED-RELATED"/>
    <property type="match status" value="1"/>
</dbReference>
<reference evidence="9 10" key="1">
    <citation type="submission" date="2024-06" db="EMBL/GenBank/DDBJ databases">
        <title>Sorghum-associated microbial communities from plants grown in Nebraska, USA.</title>
        <authorList>
            <person name="Schachtman D."/>
        </authorList>
    </citation>
    <scope>NUCLEOTIDE SEQUENCE [LARGE SCALE GENOMIC DNA]</scope>
    <source>
        <strain evidence="9 10">736</strain>
    </source>
</reference>
<evidence type="ECO:0000256" key="6">
    <source>
        <dbReference type="ARBA" id="ARBA00023136"/>
    </source>
</evidence>
<dbReference type="PROSITE" id="PS50850">
    <property type="entry name" value="MFS"/>
    <property type="match status" value="1"/>
</dbReference>
<dbReference type="SUPFAM" id="SSF103473">
    <property type="entry name" value="MFS general substrate transporter"/>
    <property type="match status" value="1"/>
</dbReference>
<evidence type="ECO:0000256" key="3">
    <source>
        <dbReference type="ARBA" id="ARBA00022475"/>
    </source>
</evidence>
<comment type="caution">
    <text evidence="9">The sequence shown here is derived from an EMBL/GenBank/DDBJ whole genome shotgun (WGS) entry which is preliminary data.</text>
</comment>
<dbReference type="Pfam" id="PF07690">
    <property type="entry name" value="MFS_1"/>
    <property type="match status" value="1"/>
</dbReference>
<feature type="transmembrane region" description="Helical" evidence="7">
    <location>
        <begin position="219"/>
        <end position="236"/>
    </location>
</feature>
<evidence type="ECO:0000256" key="5">
    <source>
        <dbReference type="ARBA" id="ARBA00022989"/>
    </source>
</evidence>
<feature type="transmembrane region" description="Helical" evidence="7">
    <location>
        <begin position="144"/>
        <end position="163"/>
    </location>
</feature>
<keyword evidence="6 7" id="KW-0472">Membrane</keyword>
<dbReference type="InterPro" id="IPR011701">
    <property type="entry name" value="MFS"/>
</dbReference>
<dbReference type="CDD" id="cd17329">
    <property type="entry name" value="MFS_MdtH_MDR_like"/>
    <property type="match status" value="1"/>
</dbReference>
<keyword evidence="5 7" id="KW-1133">Transmembrane helix</keyword>
<name>A0ABV2PQ50_9BACI</name>
<dbReference type="PROSITE" id="PS00216">
    <property type="entry name" value="SUGAR_TRANSPORT_1"/>
    <property type="match status" value="1"/>
</dbReference>
<feature type="transmembrane region" description="Helical" evidence="7">
    <location>
        <begin position="256"/>
        <end position="276"/>
    </location>
</feature>
<keyword evidence="3" id="KW-1003">Cell membrane</keyword>
<sequence>MDKIKSYLKEFHPIVHILVFGTVLITLTSSMSMPFLAIFLSQSANLDFATIGFIIGVGPLAGTFCGLIGGVLSDFIGRKKLMILSLIGLSIAFIGFISTTNIIFLLIFSIIRGIAQAFFGTVSKALMADLTPDNKRYKMFANRYLASNLGYALGPMLGAFLGIGGSTIAFILTSSIYVIYAVVLYFMLRAIKDSKHNNGAVSKDNMNVALLWHTLRSDVPLMLFIIGGILLTTVHGQMSVTLSQYLQANIIDGVKLFAILMSVNGFTVLIVQIPLTRWSERFTLIQRIAYGCMLFAVGEIGFAFSTIWIAFIISMFVFTLGEILVIPAEYAQVDEITPQHLRGTYYGAQSLGEFGNFLGPWFGGILLSTYGGTTMFLFMAFISLLGIYFFYVGKRSFNKKMQV</sequence>
<dbReference type="RefSeq" id="WP_107948628.1">
    <property type="nucleotide sequence ID" value="NZ_CP073713.1"/>
</dbReference>
<dbReference type="InterPro" id="IPR005829">
    <property type="entry name" value="Sugar_transporter_CS"/>
</dbReference>
<dbReference type="Gene3D" id="1.20.1250.20">
    <property type="entry name" value="MFS general substrate transporter like domains"/>
    <property type="match status" value="1"/>
</dbReference>
<feature type="domain" description="Major facilitator superfamily (MFS) profile" evidence="8">
    <location>
        <begin position="14"/>
        <end position="398"/>
    </location>
</feature>
<feature type="transmembrane region" description="Helical" evidence="7">
    <location>
        <begin position="81"/>
        <end position="97"/>
    </location>
</feature>
<evidence type="ECO:0000313" key="10">
    <source>
        <dbReference type="Proteomes" id="UP001549363"/>
    </source>
</evidence>
<dbReference type="PANTHER" id="PTHR23517:SF10">
    <property type="entry name" value="MAJOR FACILITATOR SUPERFAMILY (MFS) PROFILE DOMAIN-CONTAINING PROTEIN"/>
    <property type="match status" value="1"/>
</dbReference>
<keyword evidence="4 7" id="KW-0812">Transmembrane</keyword>
<dbReference type="InterPro" id="IPR050171">
    <property type="entry name" value="MFS_Transporters"/>
</dbReference>
<feature type="transmembrane region" description="Helical" evidence="7">
    <location>
        <begin position="169"/>
        <end position="188"/>
    </location>
</feature>
<dbReference type="InterPro" id="IPR036259">
    <property type="entry name" value="MFS_trans_sf"/>
</dbReference>
<organism evidence="9 10">
    <name type="scientific">Lysinibacillus parviboronicapiens</name>
    <dbReference type="NCBI Taxonomy" id="436516"/>
    <lineage>
        <taxon>Bacteria</taxon>
        <taxon>Bacillati</taxon>
        <taxon>Bacillota</taxon>
        <taxon>Bacilli</taxon>
        <taxon>Bacillales</taxon>
        <taxon>Bacillaceae</taxon>
        <taxon>Lysinibacillus</taxon>
    </lineage>
</organism>
<feature type="transmembrane region" description="Helical" evidence="7">
    <location>
        <begin position="12"/>
        <end position="36"/>
    </location>
</feature>
<evidence type="ECO:0000313" key="9">
    <source>
        <dbReference type="EMBL" id="MET4562866.1"/>
    </source>
</evidence>
<evidence type="ECO:0000256" key="7">
    <source>
        <dbReference type="SAM" id="Phobius"/>
    </source>
</evidence>
<feature type="transmembrane region" description="Helical" evidence="7">
    <location>
        <begin position="288"/>
        <end position="318"/>
    </location>
</feature>
<dbReference type="EMBL" id="JBEPSB010000026">
    <property type="protein sequence ID" value="MET4562866.1"/>
    <property type="molecule type" value="Genomic_DNA"/>
</dbReference>
<evidence type="ECO:0000259" key="8">
    <source>
        <dbReference type="PROSITE" id="PS50850"/>
    </source>
</evidence>
<comment type="subcellular location">
    <subcellularLocation>
        <location evidence="1">Cell membrane</location>
        <topology evidence="1">Multi-pass membrane protein</topology>
    </subcellularLocation>
</comment>
<feature type="transmembrane region" description="Helical" evidence="7">
    <location>
        <begin position="48"/>
        <end position="69"/>
    </location>
</feature>
<keyword evidence="2" id="KW-0813">Transport</keyword>
<keyword evidence="10" id="KW-1185">Reference proteome</keyword>